<dbReference type="InterPro" id="IPR018392">
    <property type="entry name" value="LysM"/>
</dbReference>
<feature type="region of interest" description="Disordered" evidence="3">
    <location>
        <begin position="138"/>
        <end position="325"/>
    </location>
</feature>
<feature type="compositionally biased region" description="Basic residues" evidence="3">
    <location>
        <begin position="276"/>
        <end position="288"/>
    </location>
</feature>
<protein>
    <recommendedName>
        <fullName evidence="4">LysM domain-containing protein</fullName>
    </recommendedName>
</protein>
<evidence type="ECO:0000256" key="1">
    <source>
        <dbReference type="ARBA" id="ARBA00010830"/>
    </source>
</evidence>
<dbReference type="AlphaFoldDB" id="A0A853A6D0"/>
<dbReference type="CDD" id="cd13925">
    <property type="entry name" value="RPF"/>
    <property type="match status" value="1"/>
</dbReference>
<dbReference type="SMART" id="SM00257">
    <property type="entry name" value="LysM"/>
    <property type="match status" value="1"/>
</dbReference>
<dbReference type="Pfam" id="PF01476">
    <property type="entry name" value="LysM"/>
    <property type="match status" value="1"/>
</dbReference>
<evidence type="ECO:0000256" key="3">
    <source>
        <dbReference type="SAM" id="MobiDB-lite"/>
    </source>
</evidence>
<gene>
    <name evidence="5" type="ORF">FHU37_002975</name>
</gene>
<dbReference type="PROSITE" id="PS51782">
    <property type="entry name" value="LYSM"/>
    <property type="match status" value="1"/>
</dbReference>
<dbReference type="EMBL" id="JACBZD010000001">
    <property type="protein sequence ID" value="NYI06032.1"/>
    <property type="molecule type" value="Genomic_DNA"/>
</dbReference>
<evidence type="ECO:0000259" key="4">
    <source>
        <dbReference type="PROSITE" id="PS51782"/>
    </source>
</evidence>
<keyword evidence="2" id="KW-0378">Hydrolase</keyword>
<evidence type="ECO:0000256" key="2">
    <source>
        <dbReference type="ARBA" id="ARBA00022801"/>
    </source>
</evidence>
<dbReference type="Pfam" id="PF06737">
    <property type="entry name" value="Transglycosylas"/>
    <property type="match status" value="1"/>
</dbReference>
<reference evidence="5 6" key="1">
    <citation type="submission" date="2020-07" db="EMBL/GenBank/DDBJ databases">
        <title>Sequencing the genomes of 1000 actinobacteria strains.</title>
        <authorList>
            <person name="Klenk H.-P."/>
        </authorList>
    </citation>
    <scope>NUCLEOTIDE SEQUENCE [LARGE SCALE GENOMIC DNA]</scope>
    <source>
        <strain evidence="5 6">DSM 42178</strain>
    </source>
</reference>
<dbReference type="InterPro" id="IPR010618">
    <property type="entry name" value="RPF"/>
</dbReference>
<dbReference type="SUPFAM" id="SSF53955">
    <property type="entry name" value="Lysozyme-like"/>
    <property type="match status" value="1"/>
</dbReference>
<comment type="similarity">
    <text evidence="1">Belongs to the transglycosylase family. Rpf subfamily.</text>
</comment>
<feature type="compositionally biased region" description="Low complexity" evidence="3">
    <location>
        <begin position="217"/>
        <end position="262"/>
    </location>
</feature>
<accession>A0A853A6D0</accession>
<feature type="compositionally biased region" description="Acidic residues" evidence="3">
    <location>
        <begin position="138"/>
        <end position="149"/>
    </location>
</feature>
<feature type="compositionally biased region" description="Low complexity" evidence="3">
    <location>
        <begin position="154"/>
        <end position="170"/>
    </location>
</feature>
<feature type="compositionally biased region" description="Gly residues" evidence="3">
    <location>
        <begin position="195"/>
        <end position="206"/>
    </location>
</feature>
<dbReference type="SUPFAM" id="SSF54106">
    <property type="entry name" value="LysM domain"/>
    <property type="match status" value="1"/>
</dbReference>
<dbReference type="Proteomes" id="UP000567795">
    <property type="component" value="Unassembled WGS sequence"/>
</dbReference>
<evidence type="ECO:0000313" key="5">
    <source>
        <dbReference type="EMBL" id="NYI06032.1"/>
    </source>
</evidence>
<evidence type="ECO:0000313" key="6">
    <source>
        <dbReference type="Proteomes" id="UP000567795"/>
    </source>
</evidence>
<feature type="compositionally biased region" description="Basic and acidic residues" evidence="3">
    <location>
        <begin position="304"/>
        <end position="315"/>
    </location>
</feature>
<keyword evidence="6" id="KW-1185">Reference proteome</keyword>
<dbReference type="Gene3D" id="1.10.530.10">
    <property type="match status" value="1"/>
</dbReference>
<dbReference type="GO" id="GO:0016787">
    <property type="term" value="F:hydrolase activity"/>
    <property type="evidence" value="ECO:0007669"/>
    <property type="project" value="UniProtKB-KW"/>
</dbReference>
<dbReference type="InterPro" id="IPR036779">
    <property type="entry name" value="LysM_dom_sf"/>
</dbReference>
<dbReference type="CDD" id="cd00118">
    <property type="entry name" value="LysM"/>
    <property type="match status" value="1"/>
</dbReference>
<dbReference type="InterPro" id="IPR023346">
    <property type="entry name" value="Lysozyme-like_dom_sf"/>
</dbReference>
<name>A0A853A6D0_9ACTN</name>
<feature type="domain" description="LysM" evidence="4">
    <location>
        <begin position="326"/>
        <end position="375"/>
    </location>
</feature>
<comment type="caution">
    <text evidence="5">The sequence shown here is derived from an EMBL/GenBank/DDBJ whole genome shotgun (WGS) entry which is preliminary data.</text>
</comment>
<dbReference type="Gene3D" id="3.10.350.10">
    <property type="entry name" value="LysM domain"/>
    <property type="match status" value="1"/>
</dbReference>
<dbReference type="RefSeq" id="WP_179814668.1">
    <property type="nucleotide sequence ID" value="NZ_JACBZD010000001.1"/>
</dbReference>
<proteinExistence type="inferred from homology"/>
<sequence length="378" mass="37793">MLLSGGGKHRRPNQTDRLVRAAGVTGAGLTIPLLAAGGAYAADSTTWEKVAACETGGDWNSNEGDGFYGGLAFTQATWDHYGGGEYAERPDKATREEQIAVAERVLDIEGPAAWPACADSAGLTSLDLDLDLDLGLGDDAEAEAGDSDADQPPADSTDSGDGADAGSGDTADTDPSDRPDDAGDGAGDADATRPGGQGDGDAGSDGGARPDERPSADGSTPPATSDPSASPSPTAPDGPSATPSAPATDPTAGPSTSPSAGGQESTAPQTEQPSGRHAKPKAAARHAKPSLIRETLRNLPGGDARSDRGGDRADAVSDGADADAGDPYLIAAGDTLIGIADAYDVVGGWSALYELNRSVIGDDPNRIVPGQQLRLPNG</sequence>
<organism evidence="5 6">
    <name type="scientific">Allostreptomyces psammosilenae</name>
    <dbReference type="NCBI Taxonomy" id="1892865"/>
    <lineage>
        <taxon>Bacteria</taxon>
        <taxon>Bacillati</taxon>
        <taxon>Actinomycetota</taxon>
        <taxon>Actinomycetes</taxon>
        <taxon>Kitasatosporales</taxon>
        <taxon>Streptomycetaceae</taxon>
        <taxon>Allostreptomyces</taxon>
    </lineage>
</organism>
<feature type="compositionally biased region" description="Polar residues" evidence="3">
    <location>
        <begin position="263"/>
        <end position="273"/>
    </location>
</feature>